<feature type="compositionally biased region" description="Low complexity" evidence="1">
    <location>
        <begin position="1426"/>
        <end position="1436"/>
    </location>
</feature>
<dbReference type="SUPFAM" id="SSF56112">
    <property type="entry name" value="Protein kinase-like (PK-like)"/>
    <property type="match status" value="1"/>
</dbReference>
<evidence type="ECO:0000313" key="4">
    <source>
        <dbReference type="Proteomes" id="UP000075714"/>
    </source>
</evidence>
<dbReference type="InterPro" id="IPR011009">
    <property type="entry name" value="Kinase-like_dom_sf"/>
</dbReference>
<name>A0A150FVX2_GONPE</name>
<feature type="region of interest" description="Disordered" evidence="1">
    <location>
        <begin position="1124"/>
        <end position="1187"/>
    </location>
</feature>
<dbReference type="PROSITE" id="PS00108">
    <property type="entry name" value="PROTEIN_KINASE_ST"/>
    <property type="match status" value="1"/>
</dbReference>
<dbReference type="OrthoDB" id="635774at2759"/>
<dbReference type="PANTHER" id="PTHR44329:SF214">
    <property type="entry name" value="PROTEIN KINASE DOMAIN-CONTAINING PROTEIN"/>
    <property type="match status" value="1"/>
</dbReference>
<feature type="region of interest" description="Disordered" evidence="1">
    <location>
        <begin position="214"/>
        <end position="233"/>
    </location>
</feature>
<dbReference type="STRING" id="33097.A0A150FVX2"/>
<feature type="region of interest" description="Disordered" evidence="1">
    <location>
        <begin position="1887"/>
        <end position="1908"/>
    </location>
</feature>
<feature type="region of interest" description="Disordered" evidence="1">
    <location>
        <begin position="324"/>
        <end position="355"/>
    </location>
</feature>
<feature type="compositionally biased region" description="Gly residues" evidence="1">
    <location>
        <begin position="1503"/>
        <end position="1516"/>
    </location>
</feature>
<dbReference type="PANTHER" id="PTHR44329">
    <property type="entry name" value="SERINE/THREONINE-PROTEIN KINASE TNNI3K-RELATED"/>
    <property type="match status" value="1"/>
</dbReference>
<feature type="region of interest" description="Disordered" evidence="1">
    <location>
        <begin position="1228"/>
        <end position="1288"/>
    </location>
</feature>
<feature type="compositionally biased region" description="Low complexity" evidence="1">
    <location>
        <begin position="1256"/>
        <end position="1288"/>
    </location>
</feature>
<feature type="compositionally biased region" description="Polar residues" evidence="1">
    <location>
        <begin position="1522"/>
        <end position="1539"/>
    </location>
</feature>
<feature type="compositionally biased region" description="Polar residues" evidence="1">
    <location>
        <begin position="558"/>
        <end position="568"/>
    </location>
</feature>
<feature type="region of interest" description="Disordered" evidence="1">
    <location>
        <begin position="996"/>
        <end position="1022"/>
    </location>
</feature>
<dbReference type="EMBL" id="LSYV01000287">
    <property type="protein sequence ID" value="KXZ41772.1"/>
    <property type="molecule type" value="Genomic_DNA"/>
</dbReference>
<dbReference type="Proteomes" id="UP000075714">
    <property type="component" value="Unassembled WGS sequence"/>
</dbReference>
<feature type="compositionally biased region" description="Polar residues" evidence="1">
    <location>
        <begin position="1896"/>
        <end position="1908"/>
    </location>
</feature>
<feature type="region of interest" description="Disordered" evidence="1">
    <location>
        <begin position="1308"/>
        <end position="1332"/>
    </location>
</feature>
<evidence type="ECO:0000256" key="1">
    <source>
        <dbReference type="SAM" id="MobiDB-lite"/>
    </source>
</evidence>
<organism evidence="3 4">
    <name type="scientific">Gonium pectorale</name>
    <name type="common">Green alga</name>
    <dbReference type="NCBI Taxonomy" id="33097"/>
    <lineage>
        <taxon>Eukaryota</taxon>
        <taxon>Viridiplantae</taxon>
        <taxon>Chlorophyta</taxon>
        <taxon>core chlorophytes</taxon>
        <taxon>Chlorophyceae</taxon>
        <taxon>CS clade</taxon>
        <taxon>Chlamydomonadales</taxon>
        <taxon>Volvocaceae</taxon>
        <taxon>Gonium</taxon>
    </lineage>
</organism>
<feature type="region of interest" description="Disordered" evidence="1">
    <location>
        <begin position="558"/>
        <end position="579"/>
    </location>
</feature>
<feature type="compositionally biased region" description="Polar residues" evidence="1">
    <location>
        <begin position="1311"/>
        <end position="1320"/>
    </location>
</feature>
<keyword evidence="4" id="KW-1185">Reference proteome</keyword>
<feature type="region of interest" description="Disordered" evidence="1">
    <location>
        <begin position="743"/>
        <end position="828"/>
    </location>
</feature>
<feature type="compositionally biased region" description="Polar residues" evidence="1">
    <location>
        <begin position="758"/>
        <end position="768"/>
    </location>
</feature>
<dbReference type="InterPro" id="IPR000719">
    <property type="entry name" value="Prot_kinase_dom"/>
</dbReference>
<gene>
    <name evidence="3" type="ORF">GPECTOR_288g771</name>
</gene>
<sequence length="1934" mass="193074">MDSTGDLPTANLYRVAPTGSSAAAGGGGRSRSPRHAAAGHAPSPLGHGSGHGVGTSGPSSSVPGGQGAALISRSYGAPELMSSGIGSDTALALAAGLIIGGPHLGSTGSLHNTGQHDHLAVHPQLITDGEGAVDGEPHDTTGGGASGMDAGGAGFTTLLSGRYSFDGGMSLLSGPSNIYSFDDNPAAARGAGGQDGEGISRTGNAMAMFSGADLMGGSRGERGPGRAGRAQRTAERREFLSAAKCINAVLQDVQIVSVLGAGAHGRVYKGAFKDRFVAVKVIRHDADSVTGPMMPGGHSVGGSMLVDPPGPTVSAATGSVPMSGCSPAASRTLPQPSSAAAAYDPSGSGTSGGQLPDASTFFGSLPNQGMLAAGVAAGAAMAVGSTNGSRPAAHMLRYQRAGSSNMHALPLSLPGSTEGGSRAGAAGELPVLSLPGMPPVVMPHKTMLEGLISASAQHPNIVETYRIVTQLLSSPGMPAFIVTRGSQQAPLWETTNLPAAAFLGIANASMGGIASPLGGGMPPSPHLSGAFGGLPTGNSGLRSGGANQLLLAGRSSMTPRLQRASSLGPSRDGNARAPLSVSPLGLAGYSVGPDADRMRRSGSSQVIAGGGGVGGVWGGGGGTPGSSDPSGGSFGAKAMGSLLGQLFMRNTNTATTLQGVGTARPGGEAPRVPSGALECSQSKGGSPRAASVVVDAVAFSSTMLESAEASSRAHGSGQAGITCDACAFEADAAASSSFFAGADRPTAGASEPHDNVTRVGSSSEHQSTGYGGGGAGGGGSARRRQRLGDMDPRMQEYMLAGPGPGPAGQAHMEPGPEREPERDSRSSGPVVIKQLAVVVTDANAHASGEGGPSAMYEECSSTACGCTTPDRGSTANSAATGLSPGPAVAAAAAQAGSTGLPLPLREGSTLSVSALVQRASSSGFTSNPPICSTVSDEAASLRASATGFSGSFPAADAAAAPLPPPLQDAALAAARPGTPVSAIPDVGVLEDRTVAEIGPEGQGGPAHKQEADTADVPSGSGEPAALLGARVSAVVVQDVAIASEQDSAEIILDLLGQQAAAQRSHSFLMRHRQMQQQHQNQCGAAAVPPSQAVAQLALSGDPDAAAAAAGVVRPDGAAHELPQSLITPPVVPPTPRTAGGPPWWGARAGPPGPLGRGAPQAAVGVEDPDAVSPRAGELPGSVHSPAAPSSFEAGFPEAAAPFDYMVADEMMPHTDPYGLTTALFSSHRTETGSMPSRPLSGVALYGPPHQGPPAPQAQAQAGSTSTGASASSGSASSKGPSPHASPFVLPLGLPPPVLPAAHVLLARSQKSDSTASNASVQGPEPSLALPAPLPQLHAQPTVSAQGLHGLHGTGSSLWLPTIDELTAGVSALPPSLANAAPGPARSSGGSAARHSLQRTASAGWDGTQPAQSPVVGNTGTTGTGTVGRTSTASGASLPSGGNLAGNRSTLSSNGAGGQLLPADLHYDKLSWSNYTHTSASTNAMLNSGFTALLASINTAGGSAGGPAGPGPGGLQGAGSLRTADSTGAAPQTAGSRRTINTVANTTVTNAPSDADGPALGTPPGSDALQPTNFALARRTAGDPDLRTMLAGPMSRSFTDARSSRSSWNARRRLVATSRAGAAAKVAGTGAPSSLLDPGPGRERWQVLIVQELCSKGNLRDAIANGTFHSSNTAAGTQVIAMRQLLDTASEIASAMAYLHSRAIVHGDLKSANVLLQRNDTDPRGFVSKLADFGLARQLGKHGVEDGLLVSRIGTVTHMAPETIQDNMVVLGSDVYSFGVIMWELYCAQQPFANYTAFQLLSAVVQYDERPQFPSHCPPAYAALAVRCMAKSPRDRPTFPEVHTELVRIRDTLFGDGSHGTISVPLTQARKEATRVLQSHLHIVSGSVTGGPGGITSGNLRDQATQESNFTSSLESWDVYSRSTRRPAVEPASLQ</sequence>
<dbReference type="Gene3D" id="1.10.510.10">
    <property type="entry name" value="Transferase(Phosphotransferase) domain 1"/>
    <property type="match status" value="1"/>
</dbReference>
<comment type="caution">
    <text evidence="3">The sequence shown here is derived from an EMBL/GenBank/DDBJ whole genome shotgun (WGS) entry which is preliminary data.</text>
</comment>
<feature type="compositionally biased region" description="Basic and acidic residues" evidence="1">
    <location>
        <begin position="814"/>
        <end position="825"/>
    </location>
</feature>
<proteinExistence type="predicted"/>
<feature type="compositionally biased region" description="Low complexity" evidence="1">
    <location>
        <begin position="1376"/>
        <end position="1393"/>
    </location>
</feature>
<dbReference type="Gene3D" id="3.30.200.20">
    <property type="entry name" value="Phosphorylase Kinase, domain 1"/>
    <property type="match status" value="1"/>
</dbReference>
<dbReference type="InterPro" id="IPR001245">
    <property type="entry name" value="Ser-Thr/Tyr_kinase_cat_dom"/>
</dbReference>
<feature type="compositionally biased region" description="Low complexity" evidence="1">
    <location>
        <begin position="35"/>
        <end position="46"/>
    </location>
</feature>
<dbReference type="InterPro" id="IPR008271">
    <property type="entry name" value="Ser/Thr_kinase_AS"/>
</dbReference>
<dbReference type="GO" id="GO:0004674">
    <property type="term" value="F:protein serine/threonine kinase activity"/>
    <property type="evidence" value="ECO:0007669"/>
    <property type="project" value="TreeGrafter"/>
</dbReference>
<feature type="domain" description="Protein kinase" evidence="2">
    <location>
        <begin position="1533"/>
        <end position="1845"/>
    </location>
</feature>
<dbReference type="Pfam" id="PF07714">
    <property type="entry name" value="PK_Tyr_Ser-Thr"/>
    <property type="match status" value="1"/>
</dbReference>
<feature type="region of interest" description="Disordered" evidence="1">
    <location>
        <begin position="1503"/>
        <end position="1569"/>
    </location>
</feature>
<dbReference type="PROSITE" id="PS50011">
    <property type="entry name" value="PROTEIN_KINASE_DOM"/>
    <property type="match status" value="1"/>
</dbReference>
<evidence type="ECO:0000313" key="3">
    <source>
        <dbReference type="EMBL" id="KXZ41772.1"/>
    </source>
</evidence>
<accession>A0A150FVX2</accession>
<feature type="compositionally biased region" description="Gly residues" evidence="1">
    <location>
        <begin position="769"/>
        <end position="780"/>
    </location>
</feature>
<dbReference type="InterPro" id="IPR051681">
    <property type="entry name" value="Ser/Thr_Kinases-Pseudokinases"/>
</dbReference>
<dbReference type="GO" id="GO:0005524">
    <property type="term" value="F:ATP binding"/>
    <property type="evidence" value="ECO:0007669"/>
    <property type="project" value="InterPro"/>
</dbReference>
<protein>
    <recommendedName>
        <fullName evidence="2">Protein kinase domain-containing protein</fullName>
    </recommendedName>
</protein>
<reference evidence="4" key="1">
    <citation type="journal article" date="2016" name="Nat. Commun.">
        <title>The Gonium pectorale genome demonstrates co-option of cell cycle regulation during the evolution of multicellularity.</title>
        <authorList>
            <person name="Hanschen E.R."/>
            <person name="Marriage T.N."/>
            <person name="Ferris P.J."/>
            <person name="Hamaji T."/>
            <person name="Toyoda A."/>
            <person name="Fujiyama A."/>
            <person name="Neme R."/>
            <person name="Noguchi H."/>
            <person name="Minakuchi Y."/>
            <person name="Suzuki M."/>
            <person name="Kawai-Toyooka H."/>
            <person name="Smith D.R."/>
            <person name="Sparks H."/>
            <person name="Anderson J."/>
            <person name="Bakaric R."/>
            <person name="Luria V."/>
            <person name="Karger A."/>
            <person name="Kirschner M.W."/>
            <person name="Durand P.M."/>
            <person name="Michod R.E."/>
            <person name="Nozaki H."/>
            <person name="Olson B.J."/>
        </authorList>
    </citation>
    <scope>NUCLEOTIDE SEQUENCE [LARGE SCALE GENOMIC DNA]</scope>
    <source>
        <strain evidence="4">NIES-2863</strain>
    </source>
</reference>
<feature type="region of interest" description="Disordered" evidence="1">
    <location>
        <begin position="1376"/>
        <end position="1450"/>
    </location>
</feature>
<feature type="region of interest" description="Disordered" evidence="1">
    <location>
        <begin position="1"/>
        <end position="67"/>
    </location>
</feature>
<dbReference type="PRINTS" id="PR00109">
    <property type="entry name" value="TYRKINASE"/>
</dbReference>
<feature type="compositionally biased region" description="Low complexity" evidence="1">
    <location>
        <begin position="1136"/>
        <end position="1149"/>
    </location>
</feature>
<feature type="region of interest" description="Disordered" evidence="1">
    <location>
        <begin position="659"/>
        <end position="685"/>
    </location>
</feature>
<evidence type="ECO:0000259" key="2">
    <source>
        <dbReference type="PROSITE" id="PS50011"/>
    </source>
</evidence>
<feature type="compositionally biased region" description="Low complexity" evidence="1">
    <location>
        <begin position="1540"/>
        <end position="1550"/>
    </location>
</feature>
<dbReference type="SMART" id="SM00220">
    <property type="entry name" value="S_TKc"/>
    <property type="match status" value="1"/>
</dbReference>